<evidence type="ECO:0000259" key="17">
    <source>
        <dbReference type="PROSITE" id="PS52004"/>
    </source>
</evidence>
<evidence type="ECO:0000256" key="9">
    <source>
        <dbReference type="ARBA" id="ARBA00023160"/>
    </source>
</evidence>
<dbReference type="PROSITE" id="PS00606">
    <property type="entry name" value="KS3_1"/>
    <property type="match status" value="1"/>
</dbReference>
<evidence type="ECO:0000256" key="5">
    <source>
        <dbReference type="ARBA" id="ARBA00022516"/>
    </source>
</evidence>
<evidence type="ECO:0000256" key="11">
    <source>
        <dbReference type="ARBA" id="ARBA00024006"/>
    </source>
</evidence>
<dbReference type="GO" id="GO:0005829">
    <property type="term" value="C:cytosol"/>
    <property type="evidence" value="ECO:0007669"/>
    <property type="project" value="TreeGrafter"/>
</dbReference>
<name>A0A0L6TZ61_9FIRM</name>
<evidence type="ECO:0000256" key="14">
    <source>
        <dbReference type="PIRNR" id="PIRNR000447"/>
    </source>
</evidence>
<evidence type="ECO:0000256" key="13">
    <source>
        <dbReference type="ARBA" id="ARBA00047659"/>
    </source>
</evidence>
<evidence type="ECO:0000256" key="8">
    <source>
        <dbReference type="ARBA" id="ARBA00023098"/>
    </source>
</evidence>
<dbReference type="GO" id="GO:0030497">
    <property type="term" value="P:fatty acid elongation"/>
    <property type="evidence" value="ECO:0007669"/>
    <property type="project" value="UniProtKB-ARBA"/>
</dbReference>
<dbReference type="InterPro" id="IPR016039">
    <property type="entry name" value="Thiolase-like"/>
</dbReference>
<keyword evidence="7" id="KW-0276">Fatty acid metabolism</keyword>
<evidence type="ECO:0000256" key="3">
    <source>
        <dbReference type="ARBA" id="ARBA00012356"/>
    </source>
</evidence>
<evidence type="ECO:0000313" key="19">
    <source>
        <dbReference type="Proteomes" id="UP000036873"/>
    </source>
</evidence>
<dbReference type="EMBL" id="LGYO01000027">
    <property type="protein sequence ID" value="KNZ41564.1"/>
    <property type="molecule type" value="Genomic_DNA"/>
</dbReference>
<dbReference type="RefSeq" id="WP_050740503.1">
    <property type="nucleotide sequence ID" value="NZ_LGYO01000027.1"/>
</dbReference>
<evidence type="ECO:0000256" key="12">
    <source>
        <dbReference type="ARBA" id="ARBA00047318"/>
    </source>
</evidence>
<dbReference type="FunFam" id="3.40.47.10:FF:000029">
    <property type="entry name" value="3-oxoacyl-[acyl-carrier-protein] synthase 1"/>
    <property type="match status" value="1"/>
</dbReference>
<dbReference type="CDD" id="cd00834">
    <property type="entry name" value="KAS_I_II"/>
    <property type="match status" value="1"/>
</dbReference>
<dbReference type="SUPFAM" id="SSF53901">
    <property type="entry name" value="Thiolase-like"/>
    <property type="match status" value="2"/>
</dbReference>
<evidence type="ECO:0000313" key="18">
    <source>
        <dbReference type="EMBL" id="KNZ41564.1"/>
    </source>
</evidence>
<comment type="catalytic activity">
    <reaction evidence="12 14">
        <text>(9Z)-hexadecenoyl-[ACP] + malonyl-[ACP] + H(+) = 3-oxo-(11Z)-octadecenoyl-[ACP] + holo-[ACP] + CO2</text>
        <dbReference type="Rhea" id="RHEA:55040"/>
        <dbReference type="Rhea" id="RHEA-COMP:9623"/>
        <dbReference type="Rhea" id="RHEA-COMP:9685"/>
        <dbReference type="Rhea" id="RHEA-COMP:10800"/>
        <dbReference type="Rhea" id="RHEA-COMP:14074"/>
        <dbReference type="ChEBI" id="CHEBI:15378"/>
        <dbReference type="ChEBI" id="CHEBI:16526"/>
        <dbReference type="ChEBI" id="CHEBI:64479"/>
        <dbReference type="ChEBI" id="CHEBI:78449"/>
        <dbReference type="ChEBI" id="CHEBI:83989"/>
        <dbReference type="ChEBI" id="CHEBI:138538"/>
        <dbReference type="EC" id="2.3.1.179"/>
    </reaction>
</comment>
<evidence type="ECO:0000256" key="4">
    <source>
        <dbReference type="ARBA" id="ARBA00014657"/>
    </source>
</evidence>
<dbReference type="PANTHER" id="PTHR11712">
    <property type="entry name" value="POLYKETIDE SYNTHASE-RELATED"/>
    <property type="match status" value="1"/>
</dbReference>
<evidence type="ECO:0000256" key="15">
    <source>
        <dbReference type="PIRSR" id="PIRSR000447-1"/>
    </source>
</evidence>
<dbReference type="Gene3D" id="3.40.47.10">
    <property type="match status" value="1"/>
</dbReference>
<dbReference type="InterPro" id="IPR014031">
    <property type="entry name" value="Ketoacyl_synth_C"/>
</dbReference>
<comment type="caution">
    <text evidence="18">The sequence shown here is derived from an EMBL/GenBank/DDBJ whole genome shotgun (WGS) entry which is preliminary data.</text>
</comment>
<comment type="function">
    <text evidence="11 14">Involved in the type II fatty acid elongation cycle. Catalyzes the elongation of a wide range of acyl-ACP by the addition of two carbons from malonyl-ACP to an acyl acceptor. Can efficiently catalyze the conversion of palmitoleoyl-ACP (cis-hexadec-9-enoyl-ACP) to cis-vaccenoyl-ACP (cis-octadec-11-enoyl-ACP), an essential step in the thermal regulation of fatty acid composition.</text>
</comment>
<reference evidence="19" key="1">
    <citation type="submission" date="2015-07" db="EMBL/GenBank/DDBJ databases">
        <title>Draft genome sequence of Acetobacterium bakii DSM 8293, a potential psychrophilic chemical producer through syngas fermentation.</title>
        <authorList>
            <person name="Song Y."/>
            <person name="Hwang S."/>
            <person name="Cho B.-K."/>
        </authorList>
    </citation>
    <scope>NUCLEOTIDE SEQUENCE [LARGE SCALE GENOMIC DNA]</scope>
    <source>
        <strain evidence="19">DSM 8239</strain>
    </source>
</reference>
<dbReference type="PANTHER" id="PTHR11712:SF336">
    <property type="entry name" value="3-OXOACYL-[ACYL-CARRIER-PROTEIN] SYNTHASE, MITOCHONDRIAL"/>
    <property type="match status" value="1"/>
</dbReference>
<dbReference type="InterPro" id="IPR020841">
    <property type="entry name" value="PKS_Beta-ketoAc_synthase_dom"/>
</dbReference>
<keyword evidence="10 14" id="KW-0012">Acyltransferase</keyword>
<dbReference type="STRING" id="52689.AKG39_11290"/>
<keyword evidence="5 14" id="KW-0444">Lipid biosynthesis</keyword>
<keyword evidence="9 14" id="KW-0275">Fatty acid biosynthesis</keyword>
<dbReference type="NCBIfam" id="NF005589">
    <property type="entry name" value="PRK07314.1"/>
    <property type="match status" value="1"/>
</dbReference>
<dbReference type="Proteomes" id="UP000036873">
    <property type="component" value="Unassembled WGS sequence"/>
</dbReference>
<evidence type="ECO:0000256" key="6">
    <source>
        <dbReference type="ARBA" id="ARBA00022679"/>
    </source>
</evidence>
<protein>
    <recommendedName>
        <fullName evidence="4 14">3-oxoacyl-[acyl-carrier-protein] synthase 2</fullName>
        <ecNumber evidence="3 14">2.3.1.179</ecNumber>
    </recommendedName>
</protein>
<dbReference type="InterPro" id="IPR000794">
    <property type="entry name" value="Beta-ketoacyl_synthase"/>
</dbReference>
<organism evidence="18 19">
    <name type="scientific">Acetobacterium bakii</name>
    <dbReference type="NCBI Taxonomy" id="52689"/>
    <lineage>
        <taxon>Bacteria</taxon>
        <taxon>Bacillati</taxon>
        <taxon>Bacillota</taxon>
        <taxon>Clostridia</taxon>
        <taxon>Eubacteriales</taxon>
        <taxon>Eubacteriaceae</taxon>
        <taxon>Acetobacterium</taxon>
    </lineage>
</organism>
<comment type="catalytic activity">
    <reaction evidence="13 14">
        <text>a fatty acyl-[ACP] + malonyl-[ACP] + H(+) = a 3-oxoacyl-[ACP] + holo-[ACP] + CO2</text>
        <dbReference type="Rhea" id="RHEA:22836"/>
        <dbReference type="Rhea" id="RHEA-COMP:9623"/>
        <dbReference type="Rhea" id="RHEA-COMP:9685"/>
        <dbReference type="Rhea" id="RHEA-COMP:9916"/>
        <dbReference type="Rhea" id="RHEA-COMP:14125"/>
        <dbReference type="ChEBI" id="CHEBI:15378"/>
        <dbReference type="ChEBI" id="CHEBI:16526"/>
        <dbReference type="ChEBI" id="CHEBI:64479"/>
        <dbReference type="ChEBI" id="CHEBI:78449"/>
        <dbReference type="ChEBI" id="CHEBI:78776"/>
        <dbReference type="ChEBI" id="CHEBI:138651"/>
    </reaction>
</comment>
<dbReference type="InterPro" id="IPR017568">
    <property type="entry name" value="3-oxoacyl-ACP_synth-2"/>
</dbReference>
<evidence type="ECO:0000256" key="10">
    <source>
        <dbReference type="ARBA" id="ARBA00023315"/>
    </source>
</evidence>
<dbReference type="OrthoDB" id="9808669at2"/>
<dbReference type="GO" id="GO:0004315">
    <property type="term" value="F:3-oxoacyl-[acyl-carrier-protein] synthase activity"/>
    <property type="evidence" value="ECO:0007669"/>
    <property type="project" value="UniProtKB-UniRule"/>
</dbReference>
<evidence type="ECO:0000256" key="16">
    <source>
        <dbReference type="RuleBase" id="RU003694"/>
    </source>
</evidence>
<dbReference type="InterPro" id="IPR018201">
    <property type="entry name" value="Ketoacyl_synth_AS"/>
</dbReference>
<evidence type="ECO:0000256" key="1">
    <source>
        <dbReference type="ARBA" id="ARBA00005194"/>
    </source>
</evidence>
<gene>
    <name evidence="18" type="ORF">AKG39_11290</name>
</gene>
<dbReference type="NCBIfam" id="TIGR03150">
    <property type="entry name" value="fabF"/>
    <property type="match status" value="1"/>
</dbReference>
<dbReference type="AlphaFoldDB" id="A0A0L6TZ61"/>
<feature type="domain" description="Ketosynthase family 3 (KS3)" evidence="17">
    <location>
        <begin position="2"/>
        <end position="412"/>
    </location>
</feature>
<keyword evidence="8" id="KW-0443">Lipid metabolism</keyword>
<dbReference type="PIRSF" id="PIRSF000447">
    <property type="entry name" value="KAS_II"/>
    <property type="match status" value="1"/>
</dbReference>
<dbReference type="UniPathway" id="UPA00094"/>
<evidence type="ECO:0000256" key="2">
    <source>
        <dbReference type="ARBA" id="ARBA00008467"/>
    </source>
</evidence>
<keyword evidence="6 14" id="KW-0808">Transferase</keyword>
<dbReference type="SMART" id="SM00825">
    <property type="entry name" value="PKS_KS"/>
    <property type="match status" value="1"/>
</dbReference>
<proteinExistence type="inferred from homology"/>
<comment type="similarity">
    <text evidence="2 14 16">Belongs to the thiolase-like superfamily. Beta-ketoacyl-ACP synthases family.</text>
</comment>
<dbReference type="EC" id="2.3.1.179" evidence="3 14"/>
<dbReference type="FunFam" id="3.40.47.10:FF:000018">
    <property type="entry name" value="3-oxoacyl-[acyl-carrier-protein] synthase 2"/>
    <property type="match status" value="1"/>
</dbReference>
<accession>A0A0L6TZ61</accession>
<dbReference type="Pfam" id="PF02801">
    <property type="entry name" value="Ketoacyl-synt_C"/>
    <property type="match status" value="1"/>
</dbReference>
<feature type="active site" description="For beta-ketoacyl synthase activity" evidence="15">
    <location>
        <position position="162"/>
    </location>
</feature>
<dbReference type="InterPro" id="IPR014030">
    <property type="entry name" value="Ketoacyl_synth_N"/>
</dbReference>
<dbReference type="PROSITE" id="PS52004">
    <property type="entry name" value="KS3_2"/>
    <property type="match status" value="1"/>
</dbReference>
<dbReference type="Pfam" id="PF00109">
    <property type="entry name" value="ketoacyl-synt"/>
    <property type="match status" value="1"/>
</dbReference>
<dbReference type="PATRIC" id="fig|52689.4.peg.1485"/>
<sequence length="415" mass="43757">MNRRVVITGCGVVSPVGSKVDTFWESLVNGKCGIDVIKKFDTTGLKVTVAGEVLDFDPLEYIKKNEIRKTDLFTQYALGAAIQAMDDSGVLDHVDPTRLGVYMGSGIGGIHTFETECEKMATKGPSRISPHFIPMMISNIAAGTIAIRYNAQGPCLPIVTACATGTNSIGEAFRAIKHGYADAIITGGTEASITPLAIAGFTNCMALTTTDDPTQACIPFDKRRNGFVMGEGAGAIILEDLELALKRGAKIYAEVVGYGHTCDAYHITAPHPDANGGARAITQALAEAQELGVILEDSQIYVNAHGTSTPLNDKSETLAIKKAMGDNISRTLVSSTKSMTGHMLGAAGAVEAIASILALRDGVVPPTIGYSEPDPECDLDYVPNVKRVIKSDLAISVSLGFGGHNGCLAFRKFGE</sequence>
<keyword evidence="19" id="KW-1185">Reference proteome</keyword>
<comment type="pathway">
    <text evidence="1 14">Lipid metabolism; fatty acid biosynthesis.</text>
</comment>
<evidence type="ECO:0000256" key="7">
    <source>
        <dbReference type="ARBA" id="ARBA00022832"/>
    </source>
</evidence>